<reference evidence="3 4" key="1">
    <citation type="submission" date="2018-05" db="EMBL/GenBank/DDBJ databases">
        <title>Genomic analysis of Gracilibacillus dipsosauri DD1 reveals novel features of a salt-tolerant amylase.</title>
        <authorList>
            <person name="Deutch C.E."/>
            <person name="Yang S."/>
        </authorList>
    </citation>
    <scope>NUCLEOTIDE SEQUENCE [LARGE SCALE GENOMIC DNA]</scope>
    <source>
        <strain evidence="3 4">DD1</strain>
    </source>
</reference>
<dbReference type="Gene3D" id="3.30.530.20">
    <property type="match status" value="1"/>
</dbReference>
<comment type="caution">
    <text evidence="3">The sequence shown here is derived from an EMBL/GenBank/DDBJ whole genome shotgun (WGS) entry which is preliminary data.</text>
</comment>
<dbReference type="SUPFAM" id="SSF55961">
    <property type="entry name" value="Bet v1-like"/>
    <property type="match status" value="1"/>
</dbReference>
<name>A0A317L0B6_9BACI</name>
<dbReference type="EMBL" id="QGTD01000005">
    <property type="protein sequence ID" value="PWU69222.1"/>
    <property type="molecule type" value="Genomic_DNA"/>
</dbReference>
<gene>
    <name evidence="3" type="ORF">DLJ74_04325</name>
</gene>
<dbReference type="Pfam" id="PF08327">
    <property type="entry name" value="AHSA1"/>
    <property type="match status" value="1"/>
</dbReference>
<evidence type="ECO:0000256" key="1">
    <source>
        <dbReference type="ARBA" id="ARBA00006817"/>
    </source>
</evidence>
<dbReference type="OrthoDB" id="118413at2"/>
<dbReference type="RefSeq" id="WP_109983503.1">
    <property type="nucleotide sequence ID" value="NZ_JAJUIE010000023.1"/>
</dbReference>
<dbReference type="Proteomes" id="UP000245624">
    <property type="component" value="Unassembled WGS sequence"/>
</dbReference>
<dbReference type="AlphaFoldDB" id="A0A317L0B6"/>
<protein>
    <recommendedName>
        <fullName evidence="2">Activator of Hsp90 ATPase homologue 1/2-like C-terminal domain-containing protein</fullName>
    </recommendedName>
</protein>
<evidence type="ECO:0000259" key="2">
    <source>
        <dbReference type="Pfam" id="PF08327"/>
    </source>
</evidence>
<dbReference type="InterPro" id="IPR023393">
    <property type="entry name" value="START-like_dom_sf"/>
</dbReference>
<evidence type="ECO:0000313" key="4">
    <source>
        <dbReference type="Proteomes" id="UP000245624"/>
    </source>
</evidence>
<evidence type="ECO:0000313" key="3">
    <source>
        <dbReference type="EMBL" id="PWU69222.1"/>
    </source>
</evidence>
<keyword evidence="4" id="KW-1185">Reference proteome</keyword>
<proteinExistence type="inferred from homology"/>
<dbReference type="InterPro" id="IPR013538">
    <property type="entry name" value="ASHA1/2-like_C"/>
</dbReference>
<comment type="similarity">
    <text evidence="1">Belongs to the AHA1 family.</text>
</comment>
<accession>A0A317L0B6</accession>
<organism evidence="3 4">
    <name type="scientific">Gracilibacillus dipsosauri</name>
    <dbReference type="NCBI Taxonomy" id="178340"/>
    <lineage>
        <taxon>Bacteria</taxon>
        <taxon>Bacillati</taxon>
        <taxon>Bacillota</taxon>
        <taxon>Bacilli</taxon>
        <taxon>Bacillales</taxon>
        <taxon>Bacillaceae</taxon>
        <taxon>Gracilibacillus</taxon>
    </lineage>
</organism>
<sequence>MGSTSHLEINHSRMLLARPEKVFKAFRDQNLLKKWWGPKGFTNTFHEFNFTEGGLWKYTMHGPNGMDFENQSKFVKITPNERLLIRHLEPDHVFTLEITMKIADEGYTRIGWSMVFETIEDYNEAKPFVKEANEQNLDRLENLISSM</sequence>
<feature type="domain" description="Activator of Hsp90 ATPase homologue 1/2-like C-terminal" evidence="2">
    <location>
        <begin position="17"/>
        <end position="144"/>
    </location>
</feature>